<organism evidence="2 3">
    <name type="scientific">Hibiscus sabdariffa</name>
    <name type="common">roselle</name>
    <dbReference type="NCBI Taxonomy" id="183260"/>
    <lineage>
        <taxon>Eukaryota</taxon>
        <taxon>Viridiplantae</taxon>
        <taxon>Streptophyta</taxon>
        <taxon>Embryophyta</taxon>
        <taxon>Tracheophyta</taxon>
        <taxon>Spermatophyta</taxon>
        <taxon>Magnoliopsida</taxon>
        <taxon>eudicotyledons</taxon>
        <taxon>Gunneridae</taxon>
        <taxon>Pentapetalae</taxon>
        <taxon>rosids</taxon>
        <taxon>malvids</taxon>
        <taxon>Malvales</taxon>
        <taxon>Malvaceae</taxon>
        <taxon>Malvoideae</taxon>
        <taxon>Hibiscus</taxon>
    </lineage>
</organism>
<keyword evidence="1" id="KW-1133">Transmembrane helix</keyword>
<evidence type="ECO:0000313" key="3">
    <source>
        <dbReference type="Proteomes" id="UP001472677"/>
    </source>
</evidence>
<dbReference type="Proteomes" id="UP001472677">
    <property type="component" value="Unassembled WGS sequence"/>
</dbReference>
<feature type="transmembrane region" description="Helical" evidence="1">
    <location>
        <begin position="60"/>
        <end position="78"/>
    </location>
</feature>
<comment type="caution">
    <text evidence="2">The sequence shown here is derived from an EMBL/GenBank/DDBJ whole genome shotgun (WGS) entry which is preliminary data.</text>
</comment>
<reference evidence="2 3" key="1">
    <citation type="journal article" date="2024" name="G3 (Bethesda)">
        <title>Genome assembly of Hibiscus sabdariffa L. provides insights into metabolisms of medicinal natural products.</title>
        <authorList>
            <person name="Kim T."/>
        </authorList>
    </citation>
    <scope>NUCLEOTIDE SEQUENCE [LARGE SCALE GENOMIC DNA]</scope>
    <source>
        <strain evidence="2">TK-2024</strain>
        <tissue evidence="2">Old leaves</tissue>
    </source>
</reference>
<proteinExistence type="predicted"/>
<evidence type="ECO:0000313" key="2">
    <source>
        <dbReference type="EMBL" id="KAK8572983.1"/>
    </source>
</evidence>
<name>A0ABR2F7H8_9ROSI</name>
<keyword evidence="1" id="KW-0812">Transmembrane</keyword>
<protein>
    <recommendedName>
        <fullName evidence="4">NADH dehydrogenase subunit 2</fullName>
    </recommendedName>
</protein>
<keyword evidence="3" id="KW-1185">Reference proteome</keyword>
<evidence type="ECO:0008006" key="4">
    <source>
        <dbReference type="Google" id="ProtNLM"/>
    </source>
</evidence>
<feature type="transmembrane region" description="Helical" evidence="1">
    <location>
        <begin position="15"/>
        <end position="32"/>
    </location>
</feature>
<keyword evidence="1" id="KW-0472">Membrane</keyword>
<dbReference type="EMBL" id="JBBPBM010000008">
    <property type="protein sequence ID" value="KAK8572983.1"/>
    <property type="molecule type" value="Genomic_DNA"/>
</dbReference>
<gene>
    <name evidence="2" type="ORF">V6N12_029023</name>
</gene>
<sequence length="106" mass="11361">MSSILPSGCTYERSANYSIIVVGLALPIPSFLKTDLGIRLMLAPGSHKALPTYWFPMEKGMVKLPGSIILVGTLLYIIAKHASVAAVISSSPILVFLDTMSLRNLA</sequence>
<evidence type="ECO:0000256" key="1">
    <source>
        <dbReference type="SAM" id="Phobius"/>
    </source>
</evidence>
<accession>A0ABR2F7H8</accession>